<dbReference type="InterPro" id="IPR023395">
    <property type="entry name" value="MCP_dom_sf"/>
</dbReference>
<dbReference type="Proteomes" id="UP000281549">
    <property type="component" value="Unassembled WGS sequence"/>
</dbReference>
<comment type="subcellular location">
    <subcellularLocation>
        <location evidence="1">Mitochondrion membrane</location>
        <topology evidence="1">Multi-pass membrane protein</topology>
    </subcellularLocation>
</comment>
<gene>
    <name evidence="10" type="ORF">O9G_001349</name>
    <name evidence="11" type="ORF">ROZALSC1DRAFT_29445</name>
</gene>
<evidence type="ECO:0000313" key="12">
    <source>
        <dbReference type="Proteomes" id="UP000030755"/>
    </source>
</evidence>
<reference evidence="13" key="2">
    <citation type="journal article" date="2018" name="Nat. Microbiol.">
        <title>Leveraging single-cell genomics to expand the fungal tree of life.</title>
        <authorList>
            <person name="Ahrendt S.R."/>
            <person name="Quandt C.A."/>
            <person name="Ciobanu D."/>
            <person name="Clum A."/>
            <person name="Salamov A."/>
            <person name="Andreopoulos B."/>
            <person name="Cheng J.F."/>
            <person name="Woyke T."/>
            <person name="Pelin A."/>
            <person name="Henrissat B."/>
            <person name="Reynolds N.K."/>
            <person name="Benny G.L."/>
            <person name="Smith M.E."/>
            <person name="James T.Y."/>
            <person name="Grigoriev I.V."/>
        </authorList>
    </citation>
    <scope>NUCLEOTIDE SEQUENCE [LARGE SCALE GENOMIC DNA]</scope>
    <source>
        <strain evidence="13">CSF55</strain>
    </source>
</reference>
<dbReference type="GO" id="GO:0048250">
    <property type="term" value="P:iron import into the mitochondrion"/>
    <property type="evidence" value="ECO:0007669"/>
    <property type="project" value="TreeGrafter"/>
</dbReference>
<organism evidence="10 12">
    <name type="scientific">Rozella allomycis (strain CSF55)</name>
    <dbReference type="NCBI Taxonomy" id="988480"/>
    <lineage>
        <taxon>Eukaryota</taxon>
        <taxon>Fungi</taxon>
        <taxon>Fungi incertae sedis</taxon>
        <taxon>Cryptomycota</taxon>
        <taxon>Cryptomycota incertae sedis</taxon>
        <taxon>Rozella</taxon>
    </lineage>
</organism>
<dbReference type="HOGENOM" id="CLU_015166_3_1_1"/>
<keyword evidence="5" id="KW-1133">Transmembrane helix</keyword>
<keyword evidence="7 8" id="KW-0472">Membrane</keyword>
<name>A0A075AUQ3_ROZAC</name>
<evidence type="ECO:0000256" key="4">
    <source>
        <dbReference type="ARBA" id="ARBA00022692"/>
    </source>
</evidence>
<dbReference type="AlphaFoldDB" id="A0A075AUQ3"/>
<sequence>MDASVKEEEYEDLPKDAGLNTQLIAGALAGISEHLIAYPLDAVKTRLQFMVYKNAPQYKGMNDVIKSVYTKEGIFRLWKGASSIVLGAGPAHAIFYGTYEVGKIKLSCYTQREINDPVVTATSGALAAICSDLFMNPFDVVKQRMQLPGSGHRNIFGCAKSILKNEGILSFYVSYPTTILLTIPTNMTQFTVYEQCKHYLNPEGLYDPVSHVVSGAVAGSVAALVTNPLDVMKTVLQTRGATSKNEVQMLNGMMDAFKYIYARYGAAGFFKGVSPRMMAAVPSTATCWLAYEYFKWILGYK</sequence>
<comment type="similarity">
    <text evidence="2 9">Belongs to the mitochondrial carrier (TC 2.A.29) family.</text>
</comment>
<feature type="repeat" description="Solcar" evidence="8">
    <location>
        <begin position="17"/>
        <end position="105"/>
    </location>
</feature>
<evidence type="ECO:0000256" key="1">
    <source>
        <dbReference type="ARBA" id="ARBA00004225"/>
    </source>
</evidence>
<dbReference type="PROSITE" id="PS50920">
    <property type="entry name" value="SOLCAR"/>
    <property type="match status" value="3"/>
</dbReference>
<keyword evidence="4 8" id="KW-0812">Transmembrane</keyword>
<dbReference type="InterPro" id="IPR018108">
    <property type="entry name" value="MCP_transmembrane"/>
</dbReference>
<evidence type="ECO:0000256" key="9">
    <source>
        <dbReference type="RuleBase" id="RU000488"/>
    </source>
</evidence>
<dbReference type="Proteomes" id="UP000030755">
    <property type="component" value="Unassembled WGS sequence"/>
</dbReference>
<dbReference type="PANTHER" id="PTHR45758:SF4">
    <property type="entry name" value="MITOFERRIN-1"/>
    <property type="match status" value="1"/>
</dbReference>
<dbReference type="PANTHER" id="PTHR45758">
    <property type="entry name" value="MITOFERRIN-1-RELATED"/>
    <property type="match status" value="1"/>
</dbReference>
<dbReference type="EMBL" id="KE561154">
    <property type="protein sequence ID" value="EPZ32447.1"/>
    <property type="molecule type" value="Genomic_DNA"/>
</dbReference>
<dbReference type="GO" id="GO:0015093">
    <property type="term" value="F:ferrous iron transmembrane transporter activity"/>
    <property type="evidence" value="ECO:0007669"/>
    <property type="project" value="TreeGrafter"/>
</dbReference>
<reference evidence="10 12" key="1">
    <citation type="journal article" date="2013" name="Curr. Biol.">
        <title>Shared signatures of parasitism and phylogenomics unite Cryptomycota and microsporidia.</title>
        <authorList>
            <person name="James T.Y."/>
            <person name="Pelin A."/>
            <person name="Bonen L."/>
            <person name="Ahrendt S."/>
            <person name="Sain D."/>
            <person name="Corradi N."/>
            <person name="Stajich J.E."/>
        </authorList>
    </citation>
    <scope>NUCLEOTIDE SEQUENCE [LARGE SCALE GENOMIC DNA]</scope>
    <source>
        <strain evidence="10">CSF55</strain>
        <strain evidence="10">CSF55</strain>
    </source>
</reference>
<dbReference type="OMA" id="WRPMRGM"/>
<evidence type="ECO:0000313" key="13">
    <source>
        <dbReference type="Proteomes" id="UP000281549"/>
    </source>
</evidence>
<evidence type="ECO:0000256" key="3">
    <source>
        <dbReference type="ARBA" id="ARBA00022448"/>
    </source>
</evidence>
<reference evidence="11" key="3">
    <citation type="submission" date="2018-08" db="EMBL/GenBank/DDBJ databases">
        <title>Leveraging single-cell genomics to expand the Fungal Tree of Life.</title>
        <authorList>
            <consortium name="DOE Joint Genome Institute"/>
            <person name="Ahrendt S.R."/>
            <person name="Quandt C.A."/>
            <person name="Ciobanu D."/>
            <person name="Clum A."/>
            <person name="Salamov A."/>
            <person name="Andreopoulos B."/>
            <person name="Cheng J.-F."/>
            <person name="Woyke T."/>
            <person name="Pelin A."/>
            <person name="Henrissat B."/>
            <person name="Reynolds N."/>
            <person name="Benny G.L."/>
            <person name="Smith M.E."/>
            <person name="James T.Y."/>
            <person name="Grigoriev I.V."/>
        </authorList>
    </citation>
    <scope>NUCLEOTIDE SEQUENCE</scope>
    <source>
        <strain evidence="11">CSF55</strain>
    </source>
</reference>
<evidence type="ECO:0000313" key="10">
    <source>
        <dbReference type="EMBL" id="EPZ32447.1"/>
    </source>
</evidence>
<dbReference type="STRING" id="988480.A0A075AUQ3"/>
<dbReference type="EMBL" id="ML005338">
    <property type="protein sequence ID" value="RKP18904.1"/>
    <property type="molecule type" value="Genomic_DNA"/>
</dbReference>
<keyword evidence="6" id="KW-0496">Mitochondrion</keyword>
<dbReference type="GO" id="GO:0031966">
    <property type="term" value="C:mitochondrial membrane"/>
    <property type="evidence" value="ECO:0007669"/>
    <property type="project" value="UniProtKB-SubCell"/>
</dbReference>
<dbReference type="Gene3D" id="1.50.40.10">
    <property type="entry name" value="Mitochondrial carrier domain"/>
    <property type="match status" value="2"/>
</dbReference>
<evidence type="ECO:0000256" key="5">
    <source>
        <dbReference type="ARBA" id="ARBA00022989"/>
    </source>
</evidence>
<evidence type="ECO:0000256" key="6">
    <source>
        <dbReference type="ARBA" id="ARBA00023128"/>
    </source>
</evidence>
<dbReference type="Pfam" id="PF00153">
    <property type="entry name" value="Mito_carr"/>
    <property type="match status" value="3"/>
</dbReference>
<protein>
    <submittedName>
        <fullName evidence="11">Mitochondrial carrier</fullName>
    </submittedName>
    <submittedName>
        <fullName evidence="10">Mitochondrial substrate/solute carrier domain-containing protein</fullName>
    </submittedName>
</protein>
<proteinExistence type="inferred from homology"/>
<dbReference type="SUPFAM" id="SSF103506">
    <property type="entry name" value="Mitochondrial carrier"/>
    <property type="match status" value="1"/>
</dbReference>
<evidence type="ECO:0000256" key="7">
    <source>
        <dbReference type="ARBA" id="ARBA00023136"/>
    </source>
</evidence>
<feature type="repeat" description="Solcar" evidence="8">
    <location>
        <begin position="206"/>
        <end position="297"/>
    </location>
</feature>
<keyword evidence="12" id="KW-1185">Reference proteome</keyword>
<accession>A0A075AUQ3</accession>
<evidence type="ECO:0000256" key="8">
    <source>
        <dbReference type="PROSITE-ProRule" id="PRU00282"/>
    </source>
</evidence>
<evidence type="ECO:0000313" key="11">
    <source>
        <dbReference type="EMBL" id="RKP18904.1"/>
    </source>
</evidence>
<feature type="repeat" description="Solcar" evidence="8">
    <location>
        <begin position="115"/>
        <end position="199"/>
    </location>
</feature>
<evidence type="ECO:0000256" key="2">
    <source>
        <dbReference type="ARBA" id="ARBA00006375"/>
    </source>
</evidence>
<keyword evidence="3 9" id="KW-0813">Transport</keyword>
<dbReference type="OrthoDB" id="43906at2759"/>